<sequence>MPTESLKSAPSREKLAFAKRLKEAMESAGYDAKPAVLEREFNTRHWGKPMTLHGVRRWLRGETIPSQDRLRTLADWLKLSPQELQFGAGHRVESTKGRWDAGIGYQDRELFEAFLKLPVPQRKVVREVILAFTLAEQTRKDKS</sequence>
<dbReference type="PROSITE" id="PS50943">
    <property type="entry name" value="HTH_CROC1"/>
    <property type="match status" value="1"/>
</dbReference>
<organism evidence="2 3">
    <name type="scientific">Rhodovulum sulfidophilum</name>
    <name type="common">Rhodobacter sulfidophilus</name>
    <dbReference type="NCBI Taxonomy" id="35806"/>
    <lineage>
        <taxon>Bacteria</taxon>
        <taxon>Pseudomonadati</taxon>
        <taxon>Pseudomonadota</taxon>
        <taxon>Alphaproteobacteria</taxon>
        <taxon>Rhodobacterales</taxon>
        <taxon>Paracoccaceae</taxon>
        <taxon>Rhodovulum</taxon>
    </lineage>
</organism>
<dbReference type="Proteomes" id="UP000249185">
    <property type="component" value="Unassembled WGS sequence"/>
</dbReference>
<comment type="caution">
    <text evidence="2">The sequence shown here is derived from an EMBL/GenBank/DDBJ whole genome shotgun (WGS) entry which is preliminary data.</text>
</comment>
<accession>A0A2W5MVZ2</accession>
<dbReference type="InterPro" id="IPR010982">
    <property type="entry name" value="Lambda_DNA-bd_dom_sf"/>
</dbReference>
<dbReference type="GO" id="GO:0003677">
    <property type="term" value="F:DNA binding"/>
    <property type="evidence" value="ECO:0007669"/>
    <property type="project" value="UniProtKB-KW"/>
</dbReference>
<dbReference type="Gene3D" id="1.10.260.40">
    <property type="entry name" value="lambda repressor-like DNA-binding domains"/>
    <property type="match status" value="1"/>
</dbReference>
<gene>
    <name evidence="2" type="ORF">DI556_22870</name>
</gene>
<dbReference type="InterPro" id="IPR001387">
    <property type="entry name" value="Cro/C1-type_HTH"/>
</dbReference>
<dbReference type="EMBL" id="QFPW01000063">
    <property type="protein sequence ID" value="PZQ45366.1"/>
    <property type="molecule type" value="Genomic_DNA"/>
</dbReference>
<evidence type="ECO:0000313" key="2">
    <source>
        <dbReference type="EMBL" id="PZQ45366.1"/>
    </source>
</evidence>
<reference evidence="2 3" key="1">
    <citation type="submission" date="2017-08" db="EMBL/GenBank/DDBJ databases">
        <title>Infants hospitalized years apart are colonized by the same room-sourced microbial strains.</title>
        <authorList>
            <person name="Brooks B."/>
            <person name="Olm M.R."/>
            <person name="Firek B.A."/>
            <person name="Baker R."/>
            <person name="Thomas B.C."/>
            <person name="Morowitz M.J."/>
            <person name="Banfield J.F."/>
        </authorList>
    </citation>
    <scope>NUCLEOTIDE SEQUENCE [LARGE SCALE GENOMIC DNA]</scope>
    <source>
        <strain evidence="2">S2_005_002_R2_34</strain>
    </source>
</reference>
<evidence type="ECO:0000313" key="3">
    <source>
        <dbReference type="Proteomes" id="UP000249185"/>
    </source>
</evidence>
<dbReference type="AlphaFoldDB" id="A0A2W5MVZ2"/>
<feature type="domain" description="HTH cro/C1-type" evidence="1">
    <location>
        <begin position="55"/>
        <end position="84"/>
    </location>
</feature>
<evidence type="ECO:0000259" key="1">
    <source>
        <dbReference type="PROSITE" id="PS50943"/>
    </source>
</evidence>
<keyword evidence="2" id="KW-0238">DNA-binding</keyword>
<protein>
    <submittedName>
        <fullName evidence="2">DNA-binding protein</fullName>
    </submittedName>
</protein>
<proteinExistence type="predicted"/>
<name>A0A2W5MVZ2_RHOSU</name>
<dbReference type="CDD" id="cd00093">
    <property type="entry name" value="HTH_XRE"/>
    <property type="match status" value="1"/>
</dbReference>